<reference evidence="2 3" key="1">
    <citation type="submission" date="2015-05" db="EMBL/GenBank/DDBJ databases">
        <title>Draft genome sequence of Lampropedia sp. CT6, isolated from the microbial mat of a hot water spring, located at Manikaran, India.</title>
        <authorList>
            <person name="Tripathi C."/>
            <person name="Rani P."/>
            <person name="Mahato N.K."/>
            <person name="Lal R."/>
        </authorList>
    </citation>
    <scope>NUCLEOTIDE SEQUENCE [LARGE SCALE GENOMIC DNA]</scope>
    <source>
        <strain evidence="2 3">CT6</strain>
    </source>
</reference>
<protein>
    <submittedName>
        <fullName evidence="2">Uncharacterized protein</fullName>
    </submittedName>
</protein>
<organism evidence="2 3">
    <name type="scientific">Lampropedia cohaerens</name>
    <dbReference type="NCBI Taxonomy" id="1610491"/>
    <lineage>
        <taxon>Bacteria</taxon>
        <taxon>Pseudomonadati</taxon>
        <taxon>Pseudomonadota</taxon>
        <taxon>Betaproteobacteria</taxon>
        <taxon>Burkholderiales</taxon>
        <taxon>Comamonadaceae</taxon>
        <taxon>Lampropedia</taxon>
    </lineage>
</organism>
<evidence type="ECO:0000313" key="3">
    <source>
        <dbReference type="Proteomes" id="UP000050580"/>
    </source>
</evidence>
<feature type="transmembrane region" description="Helical" evidence="1">
    <location>
        <begin position="27"/>
        <end position="46"/>
    </location>
</feature>
<dbReference type="STRING" id="1610491.AAV94_11780"/>
<keyword evidence="3" id="KW-1185">Reference proteome</keyword>
<dbReference type="EMBL" id="LBNQ01000035">
    <property type="protein sequence ID" value="KKW67194.1"/>
    <property type="molecule type" value="Genomic_DNA"/>
</dbReference>
<keyword evidence="1" id="KW-1133">Transmembrane helix</keyword>
<dbReference type="AlphaFoldDB" id="A0A0U1PXC1"/>
<gene>
    <name evidence="2" type="ORF">AAV94_11780</name>
</gene>
<name>A0A0U1PXC1_9BURK</name>
<evidence type="ECO:0000313" key="2">
    <source>
        <dbReference type="EMBL" id="KKW67194.1"/>
    </source>
</evidence>
<keyword evidence="1" id="KW-0472">Membrane</keyword>
<dbReference type="Proteomes" id="UP000050580">
    <property type="component" value="Unassembled WGS sequence"/>
</dbReference>
<comment type="caution">
    <text evidence="2">The sequence shown here is derived from an EMBL/GenBank/DDBJ whole genome shotgun (WGS) entry which is preliminary data.</text>
</comment>
<proteinExistence type="predicted"/>
<accession>A0A0U1PXC1</accession>
<evidence type="ECO:0000256" key="1">
    <source>
        <dbReference type="SAM" id="Phobius"/>
    </source>
</evidence>
<keyword evidence="1" id="KW-0812">Transmembrane</keyword>
<sequence>MSVPQLPAGGAPQGQANCRRQSSPWQVYVAIGIALGAGFGTAIGLALGHLALGAGCGTAAGAALGGLLALQRSANGR</sequence>
<feature type="transmembrane region" description="Helical" evidence="1">
    <location>
        <begin position="52"/>
        <end position="70"/>
    </location>
</feature>